<name>A0A2B7ZCH5_9EURO</name>
<reference evidence="2 3" key="1">
    <citation type="submission" date="2017-10" db="EMBL/GenBank/DDBJ databases">
        <title>Comparative genomics in systemic dimorphic fungi from Ajellomycetaceae.</title>
        <authorList>
            <person name="Munoz J.F."/>
            <person name="Mcewen J.G."/>
            <person name="Clay O.K."/>
            <person name="Cuomo C.A."/>
        </authorList>
    </citation>
    <scope>NUCLEOTIDE SEQUENCE [LARGE SCALE GENOMIC DNA]</scope>
    <source>
        <strain evidence="2 3">UAMH4076</strain>
    </source>
</reference>
<evidence type="ECO:0000313" key="2">
    <source>
        <dbReference type="EMBL" id="PGH31666.1"/>
    </source>
</evidence>
<dbReference type="EMBL" id="PDND01000119">
    <property type="protein sequence ID" value="PGH31666.1"/>
    <property type="molecule type" value="Genomic_DNA"/>
</dbReference>
<evidence type="ECO:0000256" key="1">
    <source>
        <dbReference type="SAM" id="SignalP"/>
    </source>
</evidence>
<dbReference type="VEuPathDB" id="FungiDB:EMCG_04174"/>
<sequence>MKTSITLLLAVAAGVIMARPTADAAPDILRHKCPPEGAPCGYYVDCCPGLTCCYDHDWKGIGKCGPI</sequence>
<gene>
    <name evidence="2" type="ORF">GX50_05560</name>
</gene>
<dbReference type="Proteomes" id="UP000226031">
    <property type="component" value="Unassembled WGS sequence"/>
</dbReference>
<accession>A0A2B7ZCH5</accession>
<comment type="caution">
    <text evidence="2">The sequence shown here is derived from an EMBL/GenBank/DDBJ whole genome shotgun (WGS) entry which is preliminary data.</text>
</comment>
<feature type="chain" id="PRO_5012767230" description="Granulins domain-containing protein" evidence="1">
    <location>
        <begin position="25"/>
        <end position="67"/>
    </location>
</feature>
<evidence type="ECO:0000313" key="3">
    <source>
        <dbReference type="Proteomes" id="UP000226031"/>
    </source>
</evidence>
<keyword evidence="1" id="KW-0732">Signal</keyword>
<dbReference type="AlphaFoldDB" id="A0A2B7ZCH5"/>
<organism evidence="2 3">
    <name type="scientific">[Emmonsia] crescens</name>
    <dbReference type="NCBI Taxonomy" id="73230"/>
    <lineage>
        <taxon>Eukaryota</taxon>
        <taxon>Fungi</taxon>
        <taxon>Dikarya</taxon>
        <taxon>Ascomycota</taxon>
        <taxon>Pezizomycotina</taxon>
        <taxon>Eurotiomycetes</taxon>
        <taxon>Eurotiomycetidae</taxon>
        <taxon>Onygenales</taxon>
        <taxon>Ajellomycetaceae</taxon>
        <taxon>Emergomyces</taxon>
    </lineage>
</organism>
<proteinExistence type="predicted"/>
<protein>
    <recommendedName>
        <fullName evidence="4">Granulins domain-containing protein</fullName>
    </recommendedName>
</protein>
<evidence type="ECO:0008006" key="4">
    <source>
        <dbReference type="Google" id="ProtNLM"/>
    </source>
</evidence>
<keyword evidence="3" id="KW-1185">Reference proteome</keyword>
<feature type="signal peptide" evidence="1">
    <location>
        <begin position="1"/>
        <end position="24"/>
    </location>
</feature>